<dbReference type="GO" id="GO:0000287">
    <property type="term" value="F:magnesium ion binding"/>
    <property type="evidence" value="ECO:0007669"/>
    <property type="project" value="TreeGrafter"/>
</dbReference>
<proteinExistence type="predicted"/>
<accession>A0A4Y6I6J1</accession>
<sequence>MKKPKIIFIDLDGTTLDDGPGLKFWQKDTTEYTRKTLLELNKTIPVVASTGRGAKESTSKLVSNFGPETYIAWNGAKTIENGQVVHEYAFSKENAQKLFDELARNFCFVVFNSDGRNSSFARNKFLRLFMGFAKQYAKPYKAFKNDFTIYKAFVWSWSTRRIQKLAKKWQEQYKGIFEIAITGSKNNRLEITPADCSKGSAEVRYCLSKGIDPQDAMHIGDSLNDASTKGKIGTLVAMKNSVQELKDIADVVTEYECDESGLAKFLEQFIEKTEN</sequence>
<dbReference type="SUPFAM" id="SSF56784">
    <property type="entry name" value="HAD-like"/>
    <property type="match status" value="1"/>
</dbReference>
<organism evidence="1 2">
    <name type="scientific">Mycoplasma nasistruthionis</name>
    <dbReference type="NCBI Taxonomy" id="353852"/>
    <lineage>
        <taxon>Bacteria</taxon>
        <taxon>Bacillati</taxon>
        <taxon>Mycoplasmatota</taxon>
        <taxon>Mollicutes</taxon>
        <taxon>Mycoplasmataceae</taxon>
        <taxon>Mycoplasma</taxon>
    </lineage>
</organism>
<dbReference type="InterPro" id="IPR036412">
    <property type="entry name" value="HAD-like_sf"/>
</dbReference>
<dbReference type="RefSeq" id="WP_208664781.1">
    <property type="nucleotide sequence ID" value="NZ_CP041147.1"/>
</dbReference>
<dbReference type="Gene3D" id="3.30.1240.10">
    <property type="match status" value="1"/>
</dbReference>
<evidence type="ECO:0000313" key="2">
    <source>
        <dbReference type="Proteomes" id="UP000315201"/>
    </source>
</evidence>
<evidence type="ECO:0000313" key="1">
    <source>
        <dbReference type="EMBL" id="QDF65244.1"/>
    </source>
</evidence>
<name>A0A4Y6I6J1_9MOLU</name>
<dbReference type="AlphaFoldDB" id="A0A4Y6I6J1"/>
<dbReference type="Pfam" id="PF08282">
    <property type="entry name" value="Hydrolase_3"/>
    <property type="match status" value="1"/>
</dbReference>
<dbReference type="Gene3D" id="3.40.50.1000">
    <property type="entry name" value="HAD superfamily/HAD-like"/>
    <property type="match status" value="1"/>
</dbReference>
<dbReference type="Proteomes" id="UP000315201">
    <property type="component" value="Chromosome"/>
</dbReference>
<protein>
    <submittedName>
        <fullName evidence="1">HAD family phosphatase</fullName>
    </submittedName>
</protein>
<dbReference type="GO" id="GO:0016791">
    <property type="term" value="F:phosphatase activity"/>
    <property type="evidence" value="ECO:0007669"/>
    <property type="project" value="TreeGrafter"/>
</dbReference>
<dbReference type="PANTHER" id="PTHR10000">
    <property type="entry name" value="PHOSPHOSERINE PHOSPHATASE"/>
    <property type="match status" value="1"/>
</dbReference>
<dbReference type="InterPro" id="IPR023214">
    <property type="entry name" value="HAD_sf"/>
</dbReference>
<dbReference type="InterPro" id="IPR006379">
    <property type="entry name" value="HAD-SF_hydro_IIB"/>
</dbReference>
<gene>
    <name evidence="1" type="ORF">FIV53_03070</name>
</gene>
<dbReference type="GO" id="GO:0005829">
    <property type="term" value="C:cytosol"/>
    <property type="evidence" value="ECO:0007669"/>
    <property type="project" value="TreeGrafter"/>
</dbReference>
<dbReference type="EMBL" id="CP041147">
    <property type="protein sequence ID" value="QDF65244.1"/>
    <property type="molecule type" value="Genomic_DNA"/>
</dbReference>
<keyword evidence="2" id="KW-1185">Reference proteome</keyword>
<dbReference type="NCBIfam" id="TIGR01484">
    <property type="entry name" value="HAD-SF-IIB"/>
    <property type="match status" value="1"/>
</dbReference>
<dbReference type="PANTHER" id="PTHR10000:SF8">
    <property type="entry name" value="HAD SUPERFAMILY HYDROLASE-LIKE, TYPE 3"/>
    <property type="match status" value="1"/>
</dbReference>
<reference evidence="1 2" key="1">
    <citation type="submission" date="2019-06" db="EMBL/GenBank/DDBJ databases">
        <title>Mycoplasma nasistruthionis sp. nov. str Ms03.</title>
        <authorList>
            <person name="Botes A."/>
        </authorList>
    </citation>
    <scope>NUCLEOTIDE SEQUENCE [LARGE SCALE GENOMIC DNA]</scope>
    <source>
        <strain evidence="1 2">Ms03</strain>
    </source>
</reference>